<comment type="similarity">
    <text evidence="2">Belongs to the ABC transporter superfamily.</text>
</comment>
<dbReference type="RefSeq" id="WP_227323836.1">
    <property type="nucleotide sequence ID" value="NZ_JAESVB010000026.1"/>
</dbReference>
<dbReference type="PANTHER" id="PTHR43776:SF7">
    <property type="entry name" value="D,D-DIPEPTIDE TRANSPORT ATP-BINDING PROTEIN DDPF-RELATED"/>
    <property type="match status" value="1"/>
</dbReference>
<name>A0A964E143_9PROT</name>
<evidence type="ECO:0000256" key="3">
    <source>
        <dbReference type="ARBA" id="ARBA00022448"/>
    </source>
</evidence>
<dbReference type="SMART" id="SM00382">
    <property type="entry name" value="AAA"/>
    <property type="match status" value="1"/>
</dbReference>
<dbReference type="InterPro" id="IPR027417">
    <property type="entry name" value="P-loop_NTPase"/>
</dbReference>
<evidence type="ECO:0000313" key="8">
    <source>
        <dbReference type="Proteomes" id="UP000708298"/>
    </source>
</evidence>
<evidence type="ECO:0000256" key="1">
    <source>
        <dbReference type="ARBA" id="ARBA00004417"/>
    </source>
</evidence>
<comment type="caution">
    <text evidence="7">The sequence shown here is derived from an EMBL/GenBank/DDBJ whole genome shotgun (WGS) entry which is preliminary data.</text>
</comment>
<dbReference type="EMBL" id="JAESVB010000026">
    <property type="protein sequence ID" value="MCB8878190.1"/>
    <property type="molecule type" value="Genomic_DNA"/>
</dbReference>
<dbReference type="InterPro" id="IPR017871">
    <property type="entry name" value="ABC_transporter-like_CS"/>
</dbReference>
<dbReference type="InterPro" id="IPR003439">
    <property type="entry name" value="ABC_transporter-like_ATP-bd"/>
</dbReference>
<dbReference type="FunFam" id="3.40.50.300:FF:000016">
    <property type="entry name" value="Oligopeptide ABC transporter ATP-binding component"/>
    <property type="match status" value="1"/>
</dbReference>
<dbReference type="InterPro" id="IPR050319">
    <property type="entry name" value="ABC_transp_ATP-bind"/>
</dbReference>
<reference evidence="7" key="1">
    <citation type="journal article" date="2021" name="Microorganisms">
        <title>Acidisoma silvae sp. nov. and Acidisomacellulosilytica sp. nov., Two Acidophilic Bacteria Isolated from Decaying Wood, Hydrolyzing Cellulose and Producing Poly-3-hydroxybutyrate.</title>
        <authorList>
            <person name="Mieszkin S."/>
            <person name="Pouder E."/>
            <person name="Uroz S."/>
            <person name="Simon-Colin C."/>
            <person name="Alain K."/>
        </authorList>
    </citation>
    <scope>NUCLEOTIDE SEQUENCE</scope>
    <source>
        <strain evidence="7">HW T2.11</strain>
    </source>
</reference>
<keyword evidence="3" id="KW-0813">Transport</keyword>
<dbReference type="NCBIfam" id="TIGR01727">
    <property type="entry name" value="oligo_HPY"/>
    <property type="match status" value="1"/>
</dbReference>
<evidence type="ECO:0000256" key="5">
    <source>
        <dbReference type="ARBA" id="ARBA00022840"/>
    </source>
</evidence>
<evidence type="ECO:0000256" key="4">
    <source>
        <dbReference type="ARBA" id="ARBA00022741"/>
    </source>
</evidence>
<dbReference type="PANTHER" id="PTHR43776">
    <property type="entry name" value="TRANSPORT ATP-BINDING PROTEIN"/>
    <property type="match status" value="1"/>
</dbReference>
<dbReference type="Pfam" id="PF08352">
    <property type="entry name" value="oligo_HPY"/>
    <property type="match status" value="1"/>
</dbReference>
<comment type="subcellular location">
    <subcellularLocation>
        <location evidence="1">Cell inner membrane</location>
        <topology evidence="1">Peripheral membrane protein</topology>
    </subcellularLocation>
</comment>
<feature type="domain" description="ABC transporter" evidence="6">
    <location>
        <begin position="5"/>
        <end position="255"/>
    </location>
</feature>
<dbReference type="InterPro" id="IPR003593">
    <property type="entry name" value="AAA+_ATPase"/>
</dbReference>
<proteinExistence type="inferred from homology"/>
<dbReference type="SUPFAM" id="SSF52540">
    <property type="entry name" value="P-loop containing nucleoside triphosphate hydrolases"/>
    <property type="match status" value="1"/>
</dbReference>
<dbReference type="Proteomes" id="UP000708298">
    <property type="component" value="Unassembled WGS sequence"/>
</dbReference>
<dbReference type="InterPro" id="IPR013563">
    <property type="entry name" value="Oligopep_ABC_C"/>
</dbReference>
<evidence type="ECO:0000313" key="7">
    <source>
        <dbReference type="EMBL" id="MCB8878190.1"/>
    </source>
</evidence>
<sequence>MTALLAVTDLVKHFPTKGRVFRAGAPLQAVAGVSFTVQPGEVLGLVGESGSGKSTIGNMVLRLDQPTAGQIVFDGQDITRLSDVSLQAFRRRAQPIFQDPFSSLDPRMTVEQIVAEALVIHRLASSRGDLQAQVVSLLELVGLNASHLRRYPHQFSGGQRQRIGIARAMAVKPDLIVADEAVSALDVSIQAQIVNLLRDLQKRLGLAMIFISHDLAVVEYIADRVAVLYLGRIMEIAPARDIVRAPKHPYTEALLSAVPEPDASRTRKRIVLQGELPSPTAPPSGCVFRTRCPYAIADCAAIVPVLQPVGPGHEAACIRTGII</sequence>
<dbReference type="AlphaFoldDB" id="A0A964E143"/>
<dbReference type="GO" id="GO:0016887">
    <property type="term" value="F:ATP hydrolysis activity"/>
    <property type="evidence" value="ECO:0007669"/>
    <property type="project" value="InterPro"/>
</dbReference>
<dbReference type="PROSITE" id="PS50893">
    <property type="entry name" value="ABC_TRANSPORTER_2"/>
    <property type="match status" value="1"/>
</dbReference>
<dbReference type="GO" id="GO:0005886">
    <property type="term" value="C:plasma membrane"/>
    <property type="evidence" value="ECO:0007669"/>
    <property type="project" value="UniProtKB-SubCell"/>
</dbReference>
<dbReference type="GO" id="GO:0005524">
    <property type="term" value="F:ATP binding"/>
    <property type="evidence" value="ECO:0007669"/>
    <property type="project" value="UniProtKB-KW"/>
</dbReference>
<dbReference type="PROSITE" id="PS00211">
    <property type="entry name" value="ABC_TRANSPORTER_1"/>
    <property type="match status" value="1"/>
</dbReference>
<keyword evidence="4" id="KW-0547">Nucleotide-binding</keyword>
<protein>
    <submittedName>
        <fullName evidence="7">ABC transporter ATP-binding protein</fullName>
    </submittedName>
</protein>
<dbReference type="CDD" id="cd03257">
    <property type="entry name" value="ABC_NikE_OppD_transporters"/>
    <property type="match status" value="1"/>
</dbReference>
<dbReference type="GO" id="GO:0055085">
    <property type="term" value="P:transmembrane transport"/>
    <property type="evidence" value="ECO:0007669"/>
    <property type="project" value="UniProtKB-ARBA"/>
</dbReference>
<keyword evidence="5 7" id="KW-0067">ATP-binding</keyword>
<keyword evidence="8" id="KW-1185">Reference proteome</keyword>
<gene>
    <name evidence="7" type="ORF">ASILVAE211_23605</name>
</gene>
<organism evidence="7 8">
    <name type="scientific">Acidisoma silvae</name>
    <dbReference type="NCBI Taxonomy" id="2802396"/>
    <lineage>
        <taxon>Bacteria</taxon>
        <taxon>Pseudomonadati</taxon>
        <taxon>Pseudomonadota</taxon>
        <taxon>Alphaproteobacteria</taxon>
        <taxon>Acetobacterales</taxon>
        <taxon>Acidocellaceae</taxon>
        <taxon>Acidisoma</taxon>
    </lineage>
</organism>
<evidence type="ECO:0000259" key="6">
    <source>
        <dbReference type="PROSITE" id="PS50893"/>
    </source>
</evidence>
<reference evidence="7" key="2">
    <citation type="submission" date="2021-01" db="EMBL/GenBank/DDBJ databases">
        <authorList>
            <person name="Mieszkin S."/>
            <person name="Pouder E."/>
            <person name="Alain K."/>
        </authorList>
    </citation>
    <scope>NUCLEOTIDE SEQUENCE</scope>
    <source>
        <strain evidence="7">HW T2.11</strain>
    </source>
</reference>
<dbReference type="Pfam" id="PF00005">
    <property type="entry name" value="ABC_tran"/>
    <property type="match status" value="1"/>
</dbReference>
<dbReference type="GO" id="GO:0015833">
    <property type="term" value="P:peptide transport"/>
    <property type="evidence" value="ECO:0007669"/>
    <property type="project" value="InterPro"/>
</dbReference>
<evidence type="ECO:0000256" key="2">
    <source>
        <dbReference type="ARBA" id="ARBA00005417"/>
    </source>
</evidence>
<accession>A0A964E143</accession>
<dbReference type="Gene3D" id="3.40.50.300">
    <property type="entry name" value="P-loop containing nucleotide triphosphate hydrolases"/>
    <property type="match status" value="1"/>
</dbReference>